<gene>
    <name evidence="1" type="ORF">RG2014_035</name>
</gene>
<proteinExistence type="predicted"/>
<reference evidence="2" key="1">
    <citation type="submission" date="2014-10" db="EMBL/GenBank/DDBJ databases">
        <title>Draft genome sequence of lytic bacteriophage specific to a multidrug resistant bacterium Delftia tsuruhatensis ARB-1.</title>
        <authorList>
            <person name="Bhattacharjee A.S."/>
            <person name="Motlagh A.M."/>
            <person name="Goel R."/>
        </authorList>
    </citation>
    <scope>NUCLEOTIDE SEQUENCE [LARGE SCALE GENOMIC DNA]</scope>
</reference>
<protein>
    <submittedName>
        <fullName evidence="1">Uncharacterized protein</fullName>
    </submittedName>
</protein>
<organism evidence="1 2">
    <name type="scientific">Delftia phage RG-2014</name>
    <dbReference type="NCBI Taxonomy" id="1563661"/>
    <lineage>
        <taxon>Viruses</taxon>
        <taxon>Duplodnaviria</taxon>
        <taxon>Heunggongvirae</taxon>
        <taxon>Uroviricota</taxon>
        <taxon>Caudoviricetes</taxon>
        <taxon>Schitoviridae</taxon>
        <taxon>Dendoorenvirus</taxon>
        <taxon>Dendoorenvirus RG2014</taxon>
    </lineage>
</organism>
<evidence type="ECO:0000313" key="1">
    <source>
        <dbReference type="EMBL" id="AIU44289.1"/>
    </source>
</evidence>
<dbReference type="GeneID" id="24638720"/>
<name>A0A097PAL6_9CAUD</name>
<evidence type="ECO:0000313" key="2">
    <source>
        <dbReference type="Proteomes" id="UP000030040"/>
    </source>
</evidence>
<dbReference type="KEGG" id="vg:24638720"/>
<dbReference type="EMBL" id="KM879221">
    <property type="protein sequence ID" value="AIU44289.1"/>
    <property type="molecule type" value="Genomic_DNA"/>
</dbReference>
<keyword evidence="2" id="KW-1185">Reference proteome</keyword>
<sequence>MSTNPYAQYTGSGDCDGSVQHNAVPASKVPAFVTLLNGLALRLGSVNKACNVIKVPITRWNQIAAGDLPLTDLIARRILAAHKAHKHLKPKR</sequence>
<accession>A0A097PAL6</accession>
<dbReference type="Proteomes" id="UP000030040">
    <property type="component" value="Segment"/>
</dbReference>
<dbReference type="RefSeq" id="YP_009148398.1">
    <property type="nucleotide sequence ID" value="NC_027348.2"/>
</dbReference>